<keyword evidence="1" id="KW-0812">Transmembrane</keyword>
<gene>
    <name evidence="2" type="ORF">BFC18_08975</name>
</gene>
<comment type="caution">
    <text evidence="2">The sequence shown here is derived from an EMBL/GenBank/DDBJ whole genome shotgun (WGS) entry which is preliminary data.</text>
</comment>
<feature type="transmembrane region" description="Helical" evidence="1">
    <location>
        <begin position="63"/>
        <end position="86"/>
    </location>
</feature>
<keyword evidence="1" id="KW-0472">Membrane</keyword>
<feature type="transmembrane region" description="Helical" evidence="1">
    <location>
        <begin position="184"/>
        <end position="204"/>
    </location>
</feature>
<dbReference type="STRING" id="1656094.BFC18_08975"/>
<evidence type="ECO:0000313" key="3">
    <source>
        <dbReference type="Proteomes" id="UP000175691"/>
    </source>
</evidence>
<feature type="transmembrane region" description="Helical" evidence="1">
    <location>
        <begin position="98"/>
        <end position="121"/>
    </location>
</feature>
<feature type="transmembrane region" description="Helical" evidence="1">
    <location>
        <begin position="34"/>
        <end position="51"/>
    </location>
</feature>
<evidence type="ECO:0008006" key="4">
    <source>
        <dbReference type="Google" id="ProtNLM"/>
    </source>
</evidence>
<evidence type="ECO:0000313" key="2">
    <source>
        <dbReference type="EMBL" id="OFC71281.1"/>
    </source>
</evidence>
<name>A0A1E7ZCU2_9ALTE</name>
<sequence>MTSGNKAKAAFTYATGWQWLKEGFALLRKSPVKIILFAMLPMLLSGFIQLLPAPYSIITSKWFGAAAVALLWPLLHHINLTGQFSFKSAFSSGNWSSVALFGLTGIAMAAMQFGVAMLVIGPDAIDLLLHMKQTEVARWQLGLVFASAMPLMLLLSFAPARILLENQRVMKAISESIHFFTKAWKPLLIIGIGYALILFAAPYIILSVIIFGPLMSCALYAGYTHLLALSK</sequence>
<feature type="transmembrane region" description="Helical" evidence="1">
    <location>
        <begin position="141"/>
        <end position="164"/>
    </location>
</feature>
<dbReference type="AlphaFoldDB" id="A0A1E7ZCU2"/>
<reference evidence="2 3" key="1">
    <citation type="submission" date="2016-08" db="EMBL/GenBank/DDBJ databases">
        <authorList>
            <person name="Seilhamer J.J."/>
        </authorList>
    </citation>
    <scope>NUCLEOTIDE SEQUENCE [LARGE SCALE GENOMIC DNA]</scope>
    <source>
        <strain evidence="2 3">KCTC 42603</strain>
    </source>
</reference>
<evidence type="ECO:0000256" key="1">
    <source>
        <dbReference type="SAM" id="Phobius"/>
    </source>
</evidence>
<dbReference type="EMBL" id="MDHN01000015">
    <property type="protein sequence ID" value="OFC71281.1"/>
    <property type="molecule type" value="Genomic_DNA"/>
</dbReference>
<keyword evidence="3" id="KW-1185">Reference proteome</keyword>
<accession>A0A1E7ZCU2</accession>
<dbReference type="Proteomes" id="UP000175691">
    <property type="component" value="Unassembled WGS sequence"/>
</dbReference>
<keyword evidence="1" id="KW-1133">Transmembrane helix</keyword>
<proteinExistence type="predicted"/>
<protein>
    <recommendedName>
        <fullName evidence="4">Transmembrane protein</fullName>
    </recommendedName>
</protein>
<organism evidence="2 3">
    <name type="scientific">Alteromonas confluentis</name>
    <dbReference type="NCBI Taxonomy" id="1656094"/>
    <lineage>
        <taxon>Bacteria</taxon>
        <taxon>Pseudomonadati</taxon>
        <taxon>Pseudomonadota</taxon>
        <taxon>Gammaproteobacteria</taxon>
        <taxon>Alteromonadales</taxon>
        <taxon>Alteromonadaceae</taxon>
        <taxon>Alteromonas/Salinimonas group</taxon>
        <taxon>Alteromonas</taxon>
    </lineage>
</organism>